<dbReference type="InterPro" id="IPR016181">
    <property type="entry name" value="Acyl_CoA_acyltransferase"/>
</dbReference>
<dbReference type="Gene3D" id="3.40.630.30">
    <property type="match status" value="1"/>
</dbReference>
<comment type="caution">
    <text evidence="2">The sequence shown here is derived from an EMBL/GenBank/DDBJ whole genome shotgun (WGS) entry which is preliminary data.</text>
</comment>
<dbReference type="EMBL" id="BAAAEM010000003">
    <property type="protein sequence ID" value="GAA0480525.1"/>
    <property type="molecule type" value="Genomic_DNA"/>
</dbReference>
<dbReference type="InterPro" id="IPR000182">
    <property type="entry name" value="GNAT_dom"/>
</dbReference>
<dbReference type="Pfam" id="PF13302">
    <property type="entry name" value="Acetyltransf_3"/>
    <property type="match status" value="1"/>
</dbReference>
<name>A0ABN1AN87_9SPHN</name>
<dbReference type="PANTHER" id="PTHR43792">
    <property type="entry name" value="GNAT FAMILY, PUTATIVE (AFU_ORTHOLOGUE AFUA_3G00765)-RELATED-RELATED"/>
    <property type="match status" value="1"/>
</dbReference>
<dbReference type="SUPFAM" id="SSF55729">
    <property type="entry name" value="Acyl-CoA N-acyltransferases (Nat)"/>
    <property type="match status" value="1"/>
</dbReference>
<organism evidence="2 3">
    <name type="scientific">Parasphingorhabdus litoris</name>
    <dbReference type="NCBI Taxonomy" id="394733"/>
    <lineage>
        <taxon>Bacteria</taxon>
        <taxon>Pseudomonadati</taxon>
        <taxon>Pseudomonadota</taxon>
        <taxon>Alphaproteobacteria</taxon>
        <taxon>Sphingomonadales</taxon>
        <taxon>Sphingomonadaceae</taxon>
        <taxon>Parasphingorhabdus</taxon>
    </lineage>
</organism>
<dbReference type="InterPro" id="IPR051531">
    <property type="entry name" value="N-acetyltransferase"/>
</dbReference>
<evidence type="ECO:0000313" key="2">
    <source>
        <dbReference type="EMBL" id="GAA0480525.1"/>
    </source>
</evidence>
<evidence type="ECO:0000313" key="3">
    <source>
        <dbReference type="Proteomes" id="UP001500713"/>
    </source>
</evidence>
<sequence>MRWWSSGPHKTVAETREYIAQNCEGTRWQTWAITTIEDDTALGWVVFVASEDQKNVREIGYILNGAAWGKGLAREAVARVIAYGFDELGLRRIYADVDPENSTSIKLLEILGFHQEAHLRQAWETHVGVRDSLIFGLLRDEWQSVD</sequence>
<protein>
    <recommendedName>
        <fullName evidence="1">N-acetyltransferase domain-containing protein</fullName>
    </recommendedName>
</protein>
<dbReference type="PROSITE" id="PS51186">
    <property type="entry name" value="GNAT"/>
    <property type="match status" value="1"/>
</dbReference>
<accession>A0ABN1AN87</accession>
<gene>
    <name evidence="2" type="ORF">GCM10009096_23230</name>
</gene>
<proteinExistence type="predicted"/>
<reference evidence="2 3" key="1">
    <citation type="journal article" date="2019" name="Int. J. Syst. Evol. Microbiol.">
        <title>The Global Catalogue of Microorganisms (GCM) 10K type strain sequencing project: providing services to taxonomists for standard genome sequencing and annotation.</title>
        <authorList>
            <consortium name="The Broad Institute Genomics Platform"/>
            <consortium name="The Broad Institute Genome Sequencing Center for Infectious Disease"/>
            <person name="Wu L."/>
            <person name="Ma J."/>
        </authorList>
    </citation>
    <scope>NUCLEOTIDE SEQUENCE [LARGE SCALE GENOMIC DNA]</scope>
    <source>
        <strain evidence="2 3">JCM 14162</strain>
    </source>
</reference>
<feature type="domain" description="N-acetyltransferase" evidence="1">
    <location>
        <begin position="1"/>
        <end position="134"/>
    </location>
</feature>
<keyword evidence="3" id="KW-1185">Reference proteome</keyword>
<dbReference type="PANTHER" id="PTHR43792:SF1">
    <property type="entry name" value="N-ACETYLTRANSFERASE DOMAIN-CONTAINING PROTEIN"/>
    <property type="match status" value="1"/>
</dbReference>
<dbReference type="Proteomes" id="UP001500713">
    <property type="component" value="Unassembled WGS sequence"/>
</dbReference>
<evidence type="ECO:0000259" key="1">
    <source>
        <dbReference type="PROSITE" id="PS51186"/>
    </source>
</evidence>